<organism evidence="2">
    <name type="scientific">Zea mays</name>
    <name type="common">Maize</name>
    <dbReference type="NCBI Taxonomy" id="4577"/>
    <lineage>
        <taxon>Eukaryota</taxon>
        <taxon>Viridiplantae</taxon>
        <taxon>Streptophyta</taxon>
        <taxon>Embryophyta</taxon>
        <taxon>Tracheophyta</taxon>
        <taxon>Spermatophyta</taxon>
        <taxon>Magnoliopsida</taxon>
        <taxon>Liliopsida</taxon>
        <taxon>Poales</taxon>
        <taxon>Poaceae</taxon>
        <taxon>PACMAD clade</taxon>
        <taxon>Panicoideae</taxon>
        <taxon>Andropogonodae</taxon>
        <taxon>Andropogoneae</taxon>
        <taxon>Tripsacinae</taxon>
        <taxon>Zea</taxon>
    </lineage>
</organism>
<reference evidence="2" key="1">
    <citation type="journal article" date="2009" name="Plant Mol. Biol.">
        <title>Insights into corn genes derived from large-scale cDNA sequencing.</title>
        <authorList>
            <person name="Alexandrov N.N."/>
            <person name="Brover V.V."/>
            <person name="Freidin S."/>
            <person name="Troukhan M.E."/>
            <person name="Tatarinova T.V."/>
            <person name="Zhang H."/>
            <person name="Swaller T.J."/>
            <person name="Lu Y.P."/>
            <person name="Bouck J."/>
            <person name="Flavell R.B."/>
            <person name="Feldmann K.A."/>
        </authorList>
    </citation>
    <scope>NUCLEOTIDE SEQUENCE</scope>
</reference>
<name>B6UAW0_MAIZE</name>
<sequence>MASFAAQLRDKFLGVIDNITGWTSSGVAKDTPPEESTKLQSRTVQQPVEVRSRGDEEPIVQKGDEAGPN</sequence>
<proteinExistence type="evidence at transcript level"/>
<feature type="region of interest" description="Disordered" evidence="1">
    <location>
        <begin position="22"/>
        <end position="69"/>
    </location>
</feature>
<evidence type="ECO:0000256" key="1">
    <source>
        <dbReference type="SAM" id="MobiDB-lite"/>
    </source>
</evidence>
<evidence type="ECO:0000313" key="2">
    <source>
        <dbReference type="EMBL" id="ACG46493.1"/>
    </source>
</evidence>
<accession>B6UAW0</accession>
<protein>
    <submittedName>
        <fullName evidence="2">Uncharacterized protein</fullName>
    </submittedName>
</protein>
<dbReference type="ExpressionAtlas" id="B6UAW0">
    <property type="expression patterns" value="baseline and differential"/>
</dbReference>
<dbReference type="AlphaFoldDB" id="B6UAW0"/>
<dbReference type="EMBL" id="EU974375">
    <property type="protein sequence ID" value="ACG46493.1"/>
    <property type="molecule type" value="mRNA"/>
</dbReference>